<dbReference type="EMBL" id="AP024955">
    <property type="protein sequence ID" value="BCZ76649.1"/>
    <property type="molecule type" value="Genomic_DNA"/>
</dbReference>
<name>A0ABN6J945_9BURK</name>
<sequence>MRSAKIAASDTVARNSGALMRVEVADGLDIGNDYWMTDSGSRDSTHARHMRNLQRWPSL</sequence>
<organism evidence="2 3">
    <name type="scientific">Paraburkholderia terrae</name>
    <dbReference type="NCBI Taxonomy" id="311230"/>
    <lineage>
        <taxon>Bacteria</taxon>
        <taxon>Pseudomonadati</taxon>
        <taxon>Pseudomonadota</taxon>
        <taxon>Betaproteobacteria</taxon>
        <taxon>Burkholderiales</taxon>
        <taxon>Burkholderiaceae</taxon>
        <taxon>Paraburkholderia</taxon>
    </lineage>
</organism>
<reference evidence="2 3" key="1">
    <citation type="journal article" date="2022" name="Front. Microbiol.">
        <title>Identification and characterization of a novel class of self-sufficient cytochrome P450 hydroxylase involved in cyclohexanecarboxylate degradation in Paraburkholderia terrae strain KU-64.</title>
        <authorList>
            <person name="Yamamoto T."/>
            <person name="Hasegawa Y."/>
            <person name="Iwaki H."/>
        </authorList>
    </citation>
    <scope>NUCLEOTIDE SEQUENCE [LARGE SCALE GENOMIC DNA]</scope>
    <source>
        <strain evidence="2 3">KU-64</strain>
    </source>
</reference>
<accession>A0ABN6J945</accession>
<evidence type="ECO:0000256" key="1">
    <source>
        <dbReference type="SAM" id="MobiDB-lite"/>
    </source>
</evidence>
<evidence type="ECO:0000313" key="3">
    <source>
        <dbReference type="Proteomes" id="UP001319874"/>
    </source>
</evidence>
<keyword evidence="3" id="KW-1185">Reference proteome</keyword>
<proteinExistence type="predicted"/>
<dbReference type="Proteomes" id="UP001319874">
    <property type="component" value="Chromosome 1"/>
</dbReference>
<evidence type="ECO:0000313" key="2">
    <source>
        <dbReference type="EMBL" id="BCZ76649.1"/>
    </source>
</evidence>
<gene>
    <name evidence="2" type="ORF">PTKU64_03240</name>
</gene>
<protein>
    <submittedName>
        <fullName evidence="2">Uncharacterized protein</fullName>
    </submittedName>
</protein>
<feature type="region of interest" description="Disordered" evidence="1">
    <location>
        <begin position="40"/>
        <end position="59"/>
    </location>
</feature>